<evidence type="ECO:0000313" key="1">
    <source>
        <dbReference type="EMBL" id="CDX43734.1"/>
    </source>
</evidence>
<name>A0A090FIL8_MESPL</name>
<dbReference type="AlphaFoldDB" id="A0A090FIL8"/>
<dbReference type="EMBL" id="CCNB01000043">
    <property type="protein sequence ID" value="CDX43734.1"/>
    <property type="molecule type" value="Genomic_DNA"/>
</dbReference>
<reference evidence="1 2" key="1">
    <citation type="submission" date="2014-08" db="EMBL/GenBank/DDBJ databases">
        <authorList>
            <person name="Moulin Lionel"/>
        </authorList>
    </citation>
    <scope>NUCLEOTIDE SEQUENCE [LARGE SCALE GENOMIC DNA]</scope>
</reference>
<organism evidence="1 2">
    <name type="scientific">Mesorhizobium plurifarium</name>
    <dbReference type="NCBI Taxonomy" id="69974"/>
    <lineage>
        <taxon>Bacteria</taxon>
        <taxon>Pseudomonadati</taxon>
        <taxon>Pseudomonadota</taxon>
        <taxon>Alphaproteobacteria</taxon>
        <taxon>Hyphomicrobiales</taxon>
        <taxon>Phyllobacteriaceae</taxon>
        <taxon>Mesorhizobium</taxon>
    </lineage>
</organism>
<protein>
    <submittedName>
        <fullName evidence="1">Uncharacterized protein</fullName>
    </submittedName>
</protein>
<evidence type="ECO:0000313" key="2">
    <source>
        <dbReference type="Proteomes" id="UP000046373"/>
    </source>
</evidence>
<sequence>MDLLMRARALCIQKALEKSVIRVGRREKLSLGHEQVT</sequence>
<gene>
    <name evidence="1" type="ORF">MPLDJ20_60347</name>
</gene>
<accession>A0A090FIL8</accession>
<proteinExistence type="predicted"/>
<dbReference type="Proteomes" id="UP000046373">
    <property type="component" value="Unassembled WGS sequence"/>
</dbReference>